<dbReference type="Proteomes" id="UP000239485">
    <property type="component" value="Unassembled WGS sequence"/>
</dbReference>
<reference evidence="4 5" key="1">
    <citation type="submission" date="2018-02" db="EMBL/GenBank/DDBJ databases">
        <title>Genomic Encyclopedia of Archaeal and Bacterial Type Strains, Phase II (KMG-II): from individual species to whole genera.</title>
        <authorList>
            <person name="Goeker M."/>
        </authorList>
    </citation>
    <scope>NUCLEOTIDE SEQUENCE [LARGE SCALE GENOMIC DNA]</scope>
    <source>
        <strain evidence="4 5">DSM 22857</strain>
    </source>
</reference>
<dbReference type="InterPro" id="IPR035986">
    <property type="entry name" value="PKD_dom_sf"/>
</dbReference>
<evidence type="ECO:0000313" key="5">
    <source>
        <dbReference type="Proteomes" id="UP000239485"/>
    </source>
</evidence>
<feature type="chain" id="PRO_5015392852" evidence="2">
    <location>
        <begin position="27"/>
        <end position="297"/>
    </location>
</feature>
<dbReference type="EMBL" id="PTJD01000009">
    <property type="protein sequence ID" value="PPK93730.1"/>
    <property type="molecule type" value="Genomic_DNA"/>
</dbReference>
<organism evidence="4 5">
    <name type="scientific">Kineococcus xinjiangensis</name>
    <dbReference type="NCBI Taxonomy" id="512762"/>
    <lineage>
        <taxon>Bacteria</taxon>
        <taxon>Bacillati</taxon>
        <taxon>Actinomycetota</taxon>
        <taxon>Actinomycetes</taxon>
        <taxon>Kineosporiales</taxon>
        <taxon>Kineosporiaceae</taxon>
        <taxon>Kineococcus</taxon>
    </lineage>
</organism>
<name>A0A2S6IHT1_9ACTN</name>
<gene>
    <name evidence="4" type="ORF">CLV92_1096</name>
</gene>
<evidence type="ECO:0000256" key="1">
    <source>
        <dbReference type="SAM" id="MobiDB-lite"/>
    </source>
</evidence>
<dbReference type="PROSITE" id="PS50093">
    <property type="entry name" value="PKD"/>
    <property type="match status" value="1"/>
</dbReference>
<proteinExistence type="predicted"/>
<comment type="caution">
    <text evidence="4">The sequence shown here is derived from an EMBL/GenBank/DDBJ whole genome shotgun (WGS) entry which is preliminary data.</text>
</comment>
<feature type="signal peptide" evidence="2">
    <location>
        <begin position="1"/>
        <end position="26"/>
    </location>
</feature>
<dbReference type="Gene3D" id="2.60.40.10">
    <property type="entry name" value="Immunoglobulins"/>
    <property type="match status" value="1"/>
</dbReference>
<evidence type="ECO:0000259" key="3">
    <source>
        <dbReference type="PROSITE" id="PS50093"/>
    </source>
</evidence>
<dbReference type="InterPro" id="IPR000601">
    <property type="entry name" value="PKD_dom"/>
</dbReference>
<protein>
    <submittedName>
        <fullName evidence="4">PKD domain-containing protein</fullName>
    </submittedName>
</protein>
<feature type="domain" description="PKD" evidence="3">
    <location>
        <begin position="211"/>
        <end position="257"/>
    </location>
</feature>
<dbReference type="SUPFAM" id="SSF49299">
    <property type="entry name" value="PKD domain"/>
    <property type="match status" value="1"/>
</dbReference>
<dbReference type="CDD" id="cd00146">
    <property type="entry name" value="PKD"/>
    <property type="match status" value="1"/>
</dbReference>
<keyword evidence="5" id="KW-1185">Reference proteome</keyword>
<accession>A0A2S6IHT1</accession>
<keyword evidence="2" id="KW-0732">Signal</keyword>
<dbReference type="Pfam" id="PF00801">
    <property type="entry name" value="PKD"/>
    <property type="match status" value="1"/>
</dbReference>
<dbReference type="GO" id="GO:0005975">
    <property type="term" value="P:carbohydrate metabolic process"/>
    <property type="evidence" value="ECO:0007669"/>
    <property type="project" value="UniProtKB-ARBA"/>
</dbReference>
<dbReference type="AlphaFoldDB" id="A0A2S6IHT1"/>
<dbReference type="InterPro" id="IPR013783">
    <property type="entry name" value="Ig-like_fold"/>
</dbReference>
<evidence type="ECO:0000313" key="4">
    <source>
        <dbReference type="EMBL" id="PPK93730.1"/>
    </source>
</evidence>
<sequence>MKPWLLATNVVAVFSLSVLISPIAAAADCRYEHSGQNGDRHFTVGGERSCKPVGKGQPKGSSPTRLAPTRPTPEPPRTVQVTVGACPGNQPDAMGRISGVGCTGASRGCPPGQWMGTTYTGDAAASPERQWVPGATRCRGGAPPAPGEPPVLLPVVTASDLRRLPLSGGLPAVQPGSGRVGINVPVNVYARAEPLTVSATVLGFPVRIRATPVSYTWDFGDGASLGPTRDPGAPYPRMRTTHTYARPGTYAVSLSTTYAGEYSVAGGEWLDIQGTVAVESSPVDLTALAATNVLVAP</sequence>
<evidence type="ECO:0000256" key="2">
    <source>
        <dbReference type="SAM" id="SignalP"/>
    </source>
</evidence>
<feature type="region of interest" description="Disordered" evidence="1">
    <location>
        <begin position="34"/>
        <end position="77"/>
    </location>
</feature>